<evidence type="ECO:0000313" key="2">
    <source>
        <dbReference type="Proteomes" id="UP001314205"/>
    </source>
</evidence>
<dbReference type="Proteomes" id="UP001314205">
    <property type="component" value="Unassembled WGS sequence"/>
</dbReference>
<dbReference type="EMBL" id="CAVLGL010000104">
    <property type="protein sequence ID" value="CAK1599043.1"/>
    <property type="molecule type" value="Genomic_DNA"/>
</dbReference>
<dbReference type="SUPFAM" id="SSF53098">
    <property type="entry name" value="Ribonuclease H-like"/>
    <property type="match status" value="1"/>
</dbReference>
<accession>A0AAV1LVE0</accession>
<reference evidence="1 2" key="1">
    <citation type="submission" date="2023-11" db="EMBL/GenBank/DDBJ databases">
        <authorList>
            <person name="Hedman E."/>
            <person name="Englund M."/>
            <person name="Stromberg M."/>
            <person name="Nyberg Akerstrom W."/>
            <person name="Nylinder S."/>
            <person name="Jareborg N."/>
            <person name="Kallberg Y."/>
            <person name="Kronander E."/>
        </authorList>
    </citation>
    <scope>NUCLEOTIDE SEQUENCE [LARGE SCALE GENOMIC DNA]</scope>
</reference>
<gene>
    <name evidence="1" type="ORF">PARMNEM_LOCUS17961</name>
</gene>
<keyword evidence="2" id="KW-1185">Reference proteome</keyword>
<dbReference type="PANTHER" id="PTHR47331:SF1">
    <property type="entry name" value="GAG-LIKE PROTEIN"/>
    <property type="match status" value="1"/>
</dbReference>
<organism evidence="1 2">
    <name type="scientific">Parnassius mnemosyne</name>
    <name type="common">clouded apollo</name>
    <dbReference type="NCBI Taxonomy" id="213953"/>
    <lineage>
        <taxon>Eukaryota</taxon>
        <taxon>Metazoa</taxon>
        <taxon>Ecdysozoa</taxon>
        <taxon>Arthropoda</taxon>
        <taxon>Hexapoda</taxon>
        <taxon>Insecta</taxon>
        <taxon>Pterygota</taxon>
        <taxon>Neoptera</taxon>
        <taxon>Endopterygota</taxon>
        <taxon>Lepidoptera</taxon>
        <taxon>Glossata</taxon>
        <taxon>Ditrysia</taxon>
        <taxon>Papilionoidea</taxon>
        <taxon>Papilionidae</taxon>
        <taxon>Parnassiinae</taxon>
        <taxon>Parnassini</taxon>
        <taxon>Parnassius</taxon>
        <taxon>Driopa</taxon>
    </lineage>
</organism>
<dbReference type="Gene3D" id="3.30.420.10">
    <property type="entry name" value="Ribonuclease H-like superfamily/Ribonuclease H"/>
    <property type="match status" value="1"/>
</dbReference>
<comment type="caution">
    <text evidence="1">The sequence shown here is derived from an EMBL/GenBank/DDBJ whole genome shotgun (WGS) entry which is preliminary data.</text>
</comment>
<protein>
    <submittedName>
        <fullName evidence="1">Uncharacterized protein</fullName>
    </submittedName>
</protein>
<proteinExistence type="predicted"/>
<dbReference type="PANTHER" id="PTHR47331">
    <property type="entry name" value="PHD-TYPE DOMAIN-CONTAINING PROTEIN"/>
    <property type="match status" value="1"/>
</dbReference>
<evidence type="ECO:0000313" key="1">
    <source>
        <dbReference type="EMBL" id="CAK1599043.1"/>
    </source>
</evidence>
<dbReference type="GO" id="GO:0003676">
    <property type="term" value="F:nucleic acid binding"/>
    <property type="evidence" value="ECO:0007669"/>
    <property type="project" value="InterPro"/>
</dbReference>
<name>A0AAV1LVE0_9NEOP</name>
<sequence>MGDLPPDRVRAIRPFAGVGTDFAGPFLVKSSNLRNARSHKAYLCVFVCLATKAVHLELVSALSTEAFLATLGRFVSRRGLTDLIRSYCGTNYEGTDRYLKEVVEFLSSNSTYLGTAISKKGIQWKFNPPACPH</sequence>
<dbReference type="AlphaFoldDB" id="A0AAV1LVE0"/>
<dbReference type="InterPro" id="IPR012337">
    <property type="entry name" value="RNaseH-like_sf"/>
</dbReference>
<dbReference type="InterPro" id="IPR036397">
    <property type="entry name" value="RNaseH_sf"/>
</dbReference>